<sequence>MLALDELRARASARQDNMDPATLSYGVTSEDMNLVGLLGEDAVLRWLTEQGAEVQSIADDPTSIATGQGDLQLSFSPTGWTRIVAHVEVKTSRRRDYARFERTVVSSQLSRMACDAVFWCTAEDDLADRGIVDIMGWLPCADAQAPEYHEPAEARGRPAVRIKRPLRDPSEFMSWLDSEARKRPPF</sequence>
<name>A0ABW1LMS6_9ACTN</name>
<accession>A0ABW1LMS6</accession>
<comment type="caution">
    <text evidence="1">The sequence shown here is derived from an EMBL/GenBank/DDBJ whole genome shotgun (WGS) entry which is preliminary data.</text>
</comment>
<proteinExistence type="predicted"/>
<reference evidence="2" key="1">
    <citation type="journal article" date="2019" name="Int. J. Syst. Evol. Microbiol.">
        <title>The Global Catalogue of Microorganisms (GCM) 10K type strain sequencing project: providing services to taxonomists for standard genome sequencing and annotation.</title>
        <authorList>
            <consortium name="The Broad Institute Genomics Platform"/>
            <consortium name="The Broad Institute Genome Sequencing Center for Infectious Disease"/>
            <person name="Wu L."/>
            <person name="Ma J."/>
        </authorList>
    </citation>
    <scope>NUCLEOTIDE SEQUENCE [LARGE SCALE GENOMIC DNA]</scope>
    <source>
        <strain evidence="2">CCUG 54522</strain>
    </source>
</reference>
<dbReference type="Proteomes" id="UP001596135">
    <property type="component" value="Unassembled WGS sequence"/>
</dbReference>
<organism evidence="1 2">
    <name type="scientific">Nocardioides hankookensis</name>
    <dbReference type="NCBI Taxonomy" id="443157"/>
    <lineage>
        <taxon>Bacteria</taxon>
        <taxon>Bacillati</taxon>
        <taxon>Actinomycetota</taxon>
        <taxon>Actinomycetes</taxon>
        <taxon>Propionibacteriales</taxon>
        <taxon>Nocardioidaceae</taxon>
        <taxon>Nocardioides</taxon>
    </lineage>
</organism>
<protein>
    <recommendedName>
        <fullName evidence="3">DUF4365 domain-containing protein</fullName>
    </recommendedName>
</protein>
<evidence type="ECO:0008006" key="3">
    <source>
        <dbReference type="Google" id="ProtNLM"/>
    </source>
</evidence>
<evidence type="ECO:0000313" key="1">
    <source>
        <dbReference type="EMBL" id="MFC6044756.1"/>
    </source>
</evidence>
<evidence type="ECO:0000313" key="2">
    <source>
        <dbReference type="Proteomes" id="UP001596135"/>
    </source>
</evidence>
<gene>
    <name evidence="1" type="ORF">ACFPYL_16825</name>
</gene>
<keyword evidence="2" id="KW-1185">Reference proteome</keyword>
<dbReference type="RefSeq" id="WP_379156682.1">
    <property type="nucleotide sequence ID" value="NZ_JBHSRJ010000005.1"/>
</dbReference>
<dbReference type="EMBL" id="JBHSRJ010000005">
    <property type="protein sequence ID" value="MFC6044756.1"/>
    <property type="molecule type" value="Genomic_DNA"/>
</dbReference>